<comment type="caution">
    <text evidence="6">The sequence shown here is derived from an EMBL/GenBank/DDBJ whole genome shotgun (WGS) entry which is preliminary data.</text>
</comment>
<evidence type="ECO:0000256" key="3">
    <source>
        <dbReference type="ARBA" id="ARBA00023054"/>
    </source>
</evidence>
<keyword evidence="5" id="KW-0812">Transmembrane</keyword>
<evidence type="ECO:0000313" key="7">
    <source>
        <dbReference type="Proteomes" id="UP000177141"/>
    </source>
</evidence>
<dbReference type="PANTHER" id="PTHR30563:SF0">
    <property type="entry name" value="DNA RECOMBINATION PROTEIN RMUC"/>
    <property type="match status" value="1"/>
</dbReference>
<evidence type="ECO:0000256" key="4">
    <source>
        <dbReference type="ARBA" id="ARBA00023172"/>
    </source>
</evidence>
<keyword evidence="4" id="KW-0233">DNA recombination</keyword>
<dbReference type="Proteomes" id="UP000177141">
    <property type="component" value="Unassembled WGS sequence"/>
</dbReference>
<keyword evidence="3" id="KW-0175">Coiled coil</keyword>
<name>A0A1F7IXZ4_9BACT</name>
<proteinExistence type="inferred from homology"/>
<protein>
    <recommendedName>
        <fullName evidence="8">DNA recombination protein RmuC</fullName>
    </recommendedName>
</protein>
<gene>
    <name evidence="6" type="ORF">A3A93_01895</name>
</gene>
<evidence type="ECO:0000256" key="2">
    <source>
        <dbReference type="ARBA" id="ARBA00009840"/>
    </source>
</evidence>
<evidence type="ECO:0008006" key="8">
    <source>
        <dbReference type="Google" id="ProtNLM"/>
    </source>
</evidence>
<accession>A0A1F7IXZ4</accession>
<keyword evidence="5" id="KW-1133">Transmembrane helix</keyword>
<evidence type="ECO:0000313" key="6">
    <source>
        <dbReference type="EMBL" id="OGK48204.1"/>
    </source>
</evidence>
<evidence type="ECO:0000256" key="1">
    <source>
        <dbReference type="ARBA" id="ARBA00003416"/>
    </source>
</evidence>
<dbReference type="AlphaFoldDB" id="A0A1F7IXZ4"/>
<dbReference type="PANTHER" id="PTHR30563">
    <property type="entry name" value="DNA RECOMBINATION PROTEIN RMUC"/>
    <property type="match status" value="1"/>
</dbReference>
<organism evidence="6 7">
    <name type="scientific">Candidatus Roizmanbacteria bacterium RIFCSPLOWO2_01_FULL_38_12</name>
    <dbReference type="NCBI Taxonomy" id="1802061"/>
    <lineage>
        <taxon>Bacteria</taxon>
        <taxon>Candidatus Roizmaniibacteriota</taxon>
    </lineage>
</organism>
<evidence type="ECO:0000256" key="5">
    <source>
        <dbReference type="SAM" id="Phobius"/>
    </source>
</evidence>
<keyword evidence="5" id="KW-0472">Membrane</keyword>
<reference evidence="6 7" key="1">
    <citation type="journal article" date="2016" name="Nat. Commun.">
        <title>Thousands of microbial genomes shed light on interconnected biogeochemical processes in an aquifer system.</title>
        <authorList>
            <person name="Anantharaman K."/>
            <person name="Brown C.T."/>
            <person name="Hug L.A."/>
            <person name="Sharon I."/>
            <person name="Castelle C.J."/>
            <person name="Probst A.J."/>
            <person name="Thomas B.C."/>
            <person name="Singh A."/>
            <person name="Wilkins M.J."/>
            <person name="Karaoz U."/>
            <person name="Brodie E.L."/>
            <person name="Williams K.H."/>
            <person name="Hubbard S.S."/>
            <person name="Banfield J.F."/>
        </authorList>
    </citation>
    <scope>NUCLEOTIDE SEQUENCE [LARGE SCALE GENOMIC DNA]</scope>
</reference>
<sequence>MINYLPYIFTTVVIVAVLLTIRFWLNSLEKKSNVSEELMSWLKDVSESNRQVDRKLTQNMDMFNKRLDKAAEVISGVQKSIGEFSEIGRSMQELQEFLQSPKLRGNIGEQVLKELLSQSLPPDIYKLQYSFKNGQTVDAIIKTSQGLIPIDSKFPISNFKNMINENDKDKKEKIKKEFMTDVKKHMKSISQKYILTSEGTIDYALMYVPSESVYYEIINSVGLYDYAAQQKIVPVSPLSFYAYLKVILISFEGQRIQSQAKEILAIIKSMEKDYEKTDSALSLLSKHVNNAYNQTSEVNRHLNSIGQKIQSTSTIKLPENEKKELKESG</sequence>
<comment type="function">
    <text evidence="1">Involved in DNA recombination.</text>
</comment>
<feature type="transmembrane region" description="Helical" evidence="5">
    <location>
        <begin position="6"/>
        <end position="25"/>
    </location>
</feature>
<dbReference type="STRING" id="1802061.A3A93_01895"/>
<dbReference type="GO" id="GO:0006310">
    <property type="term" value="P:DNA recombination"/>
    <property type="evidence" value="ECO:0007669"/>
    <property type="project" value="UniProtKB-KW"/>
</dbReference>
<dbReference type="InterPro" id="IPR003798">
    <property type="entry name" value="DNA_recombination_RmuC"/>
</dbReference>
<dbReference type="Pfam" id="PF02646">
    <property type="entry name" value="RmuC"/>
    <property type="match status" value="1"/>
</dbReference>
<comment type="similarity">
    <text evidence="2">Belongs to the RmuC family.</text>
</comment>
<dbReference type="EMBL" id="MGAL01000018">
    <property type="protein sequence ID" value="OGK48204.1"/>
    <property type="molecule type" value="Genomic_DNA"/>
</dbReference>